<dbReference type="InterPro" id="IPR006094">
    <property type="entry name" value="Oxid_FAD_bind_N"/>
</dbReference>
<comment type="caution">
    <text evidence="6">The sequence shown here is derived from an EMBL/GenBank/DDBJ whole genome shotgun (WGS) entry which is preliminary data.</text>
</comment>
<dbReference type="InterPro" id="IPR016164">
    <property type="entry name" value="FAD-linked_Oxase-like_C"/>
</dbReference>
<dbReference type="EMBL" id="VIWX01000001">
    <property type="protein sequence ID" value="TWG08501.1"/>
    <property type="molecule type" value="Genomic_DNA"/>
</dbReference>
<evidence type="ECO:0000313" key="6">
    <source>
        <dbReference type="EMBL" id="TWG08501.1"/>
    </source>
</evidence>
<evidence type="ECO:0000313" key="7">
    <source>
        <dbReference type="Proteomes" id="UP000316184"/>
    </source>
</evidence>
<keyword evidence="4" id="KW-0560">Oxidoreductase</keyword>
<dbReference type="InterPro" id="IPR036318">
    <property type="entry name" value="FAD-bd_PCMH-like_sf"/>
</dbReference>
<evidence type="ECO:0000256" key="1">
    <source>
        <dbReference type="ARBA" id="ARBA00005466"/>
    </source>
</evidence>
<sequence length="438" mass="47964">MHSGTADLSTFPVLPGGGVLVTDGDDLHASDLGNIVDRRPAAILRPRSTADVAVAVSWCRDNGVPLRAHGTLHTTGGQALCPSGGVQIDMRSLDLIHAVTDDHADVEAGVLLRDVVWHASLRGRRLTSGPTGYLQLSTGGVLSVGGISSLHREGAIIDRVLAVEVVVPTGAVLWCTASQNRELFDAVLGGLGSAGIITRARLALTPVPPRARVYDVAFSRLQDAVVAARVLVGRGEVDDVLIRWFAPQRHRYQLRFTQYHHLDRRPDDAHLMRGLTLFPQVWDTSYWEFATSTDTRYEPFVTAGWDRVHKVWADYFLPDSALDAFLADTTPEITDRDLSETSIGLLFPHRRSSFTRPGLRVPDGELVWLFDVLSDAAGQTDPFWLPDRLRRNQRWHQRAEALGGTLYPIGTDLDPGSHGLVLSHPEQMVSAPGGRFLS</sequence>
<evidence type="ECO:0000256" key="2">
    <source>
        <dbReference type="ARBA" id="ARBA00022630"/>
    </source>
</evidence>
<evidence type="ECO:0000259" key="5">
    <source>
        <dbReference type="PROSITE" id="PS51387"/>
    </source>
</evidence>
<evidence type="ECO:0000256" key="3">
    <source>
        <dbReference type="ARBA" id="ARBA00022827"/>
    </source>
</evidence>
<dbReference type="InterPro" id="IPR050432">
    <property type="entry name" value="FAD-linked_Oxidoreductases_BP"/>
</dbReference>
<keyword evidence="2" id="KW-0285">Flavoprotein</keyword>
<dbReference type="SUPFAM" id="SSF55103">
    <property type="entry name" value="FAD-linked oxidases, C-terminal domain"/>
    <property type="match status" value="1"/>
</dbReference>
<proteinExistence type="inferred from homology"/>
<protein>
    <submittedName>
        <fullName evidence="6">FAD binding domain-containing protein</fullName>
    </submittedName>
</protein>
<dbReference type="InterPro" id="IPR016170">
    <property type="entry name" value="Cytok_DH_C_sf"/>
</dbReference>
<dbReference type="InterPro" id="IPR016166">
    <property type="entry name" value="FAD-bd_PCMH"/>
</dbReference>
<dbReference type="InterPro" id="IPR016167">
    <property type="entry name" value="FAD-bd_PCMH_sub1"/>
</dbReference>
<gene>
    <name evidence="6" type="ORF">FHU35_111120</name>
</gene>
<keyword evidence="3" id="KW-0274">FAD</keyword>
<dbReference type="AlphaFoldDB" id="A0A561VA45"/>
<dbReference type="Gene3D" id="3.30.465.10">
    <property type="match status" value="1"/>
</dbReference>
<organism evidence="6 7">
    <name type="scientific">Saccharopolyspora dendranthemae</name>
    <dbReference type="NCBI Taxonomy" id="1181886"/>
    <lineage>
        <taxon>Bacteria</taxon>
        <taxon>Bacillati</taxon>
        <taxon>Actinomycetota</taxon>
        <taxon>Actinomycetes</taxon>
        <taxon>Pseudonocardiales</taxon>
        <taxon>Pseudonocardiaceae</taxon>
        <taxon>Saccharopolyspora</taxon>
    </lineage>
</organism>
<dbReference type="Gene3D" id="3.40.462.10">
    <property type="entry name" value="FAD-linked oxidases, C-terminal domain"/>
    <property type="match status" value="1"/>
</dbReference>
<dbReference type="SUPFAM" id="SSF56176">
    <property type="entry name" value="FAD-binding/transporter-associated domain-like"/>
    <property type="match status" value="1"/>
</dbReference>
<dbReference type="Proteomes" id="UP000316184">
    <property type="component" value="Unassembled WGS sequence"/>
</dbReference>
<feature type="domain" description="FAD-binding PCMH-type" evidence="5">
    <location>
        <begin position="36"/>
        <end position="207"/>
    </location>
</feature>
<dbReference type="InterPro" id="IPR016169">
    <property type="entry name" value="FAD-bd_PCMH_sub2"/>
</dbReference>
<dbReference type="GO" id="GO:0071949">
    <property type="term" value="F:FAD binding"/>
    <property type="evidence" value="ECO:0007669"/>
    <property type="project" value="InterPro"/>
</dbReference>
<evidence type="ECO:0000256" key="4">
    <source>
        <dbReference type="ARBA" id="ARBA00023002"/>
    </source>
</evidence>
<dbReference type="PANTHER" id="PTHR13878:SF53">
    <property type="entry name" value="CYTOKININ DEHYDROGENASE 6"/>
    <property type="match status" value="1"/>
</dbReference>
<dbReference type="GO" id="GO:0016491">
    <property type="term" value="F:oxidoreductase activity"/>
    <property type="evidence" value="ECO:0007669"/>
    <property type="project" value="UniProtKB-KW"/>
</dbReference>
<dbReference type="RefSeq" id="WP_186459267.1">
    <property type="nucleotide sequence ID" value="NZ_VIWX01000001.1"/>
</dbReference>
<accession>A0A561VA45</accession>
<dbReference type="Pfam" id="PF01565">
    <property type="entry name" value="FAD_binding_4"/>
    <property type="match status" value="1"/>
</dbReference>
<comment type="similarity">
    <text evidence="1">Belongs to the oxygen-dependent FAD-linked oxidoreductase family.</text>
</comment>
<dbReference type="PROSITE" id="PS51387">
    <property type="entry name" value="FAD_PCMH"/>
    <property type="match status" value="1"/>
</dbReference>
<name>A0A561VA45_9PSEU</name>
<reference evidence="6 7" key="1">
    <citation type="submission" date="2019-06" db="EMBL/GenBank/DDBJ databases">
        <title>Sequencing the genomes of 1000 actinobacteria strains.</title>
        <authorList>
            <person name="Klenk H.-P."/>
        </authorList>
    </citation>
    <scope>NUCLEOTIDE SEQUENCE [LARGE SCALE GENOMIC DNA]</scope>
    <source>
        <strain evidence="6 7">DSM 46699</strain>
    </source>
</reference>
<dbReference type="PANTHER" id="PTHR13878">
    <property type="entry name" value="GULONOLACTONE OXIDASE"/>
    <property type="match status" value="1"/>
</dbReference>
<dbReference type="Gene3D" id="3.30.43.10">
    <property type="entry name" value="Uridine Diphospho-n-acetylenolpyruvylglucosamine Reductase, domain 2"/>
    <property type="match status" value="1"/>
</dbReference>
<keyword evidence="7" id="KW-1185">Reference proteome</keyword>